<evidence type="ECO:0008006" key="3">
    <source>
        <dbReference type="Google" id="ProtNLM"/>
    </source>
</evidence>
<evidence type="ECO:0000313" key="2">
    <source>
        <dbReference type="Proteomes" id="UP000587880"/>
    </source>
</evidence>
<dbReference type="EMBL" id="JABAGD010000036">
    <property type="protein sequence ID" value="NMF06557.1"/>
    <property type="molecule type" value="Genomic_DNA"/>
</dbReference>
<dbReference type="AlphaFoldDB" id="A0A7X9XQG0"/>
<dbReference type="Proteomes" id="UP000587880">
    <property type="component" value="Unassembled WGS sequence"/>
</dbReference>
<gene>
    <name evidence="1" type="ORF">HF849_17720</name>
</gene>
<comment type="caution">
    <text evidence="1">The sequence shown here is derived from an EMBL/GenBank/DDBJ whole genome shotgun (WGS) entry which is preliminary data.</text>
</comment>
<protein>
    <recommendedName>
        <fullName evidence="3">Myb-like domain-containing protein</fullName>
    </recommendedName>
</protein>
<reference evidence="1 2" key="1">
    <citation type="submission" date="2020-04" db="EMBL/GenBank/DDBJ databases">
        <authorList>
            <person name="Hitch T.C.A."/>
            <person name="Wylensek D."/>
            <person name="Clavel T."/>
        </authorList>
    </citation>
    <scope>NUCLEOTIDE SEQUENCE [LARGE SCALE GENOMIC DNA]</scope>
    <source>
        <strain evidence="1 2">WB01_NA02</strain>
    </source>
</reference>
<proteinExistence type="predicted"/>
<evidence type="ECO:0000313" key="1">
    <source>
        <dbReference type="EMBL" id="NMF06557.1"/>
    </source>
</evidence>
<dbReference type="RefSeq" id="WP_168982657.1">
    <property type="nucleotide sequence ID" value="NZ_JABAGD010000036.1"/>
</dbReference>
<accession>A0A7X9XQG0</accession>
<name>A0A7X9XQG0_CLOBE</name>
<organism evidence="1 2">
    <name type="scientific">Clostridium beijerinckii</name>
    <name type="common">Clostridium MP</name>
    <dbReference type="NCBI Taxonomy" id="1520"/>
    <lineage>
        <taxon>Bacteria</taxon>
        <taxon>Bacillati</taxon>
        <taxon>Bacillota</taxon>
        <taxon>Clostridia</taxon>
        <taxon>Eubacteriales</taxon>
        <taxon>Clostridiaceae</taxon>
        <taxon>Clostridium</taxon>
    </lineage>
</organism>
<sequence>MAHEIKYNKRGRMEYNPDFHARQDQPWTKEDDDYLMYFYKYDGLKMLSYALEKTEAAICARYHKLKARGYKSKWLK</sequence>